<dbReference type="Proteomes" id="UP000614469">
    <property type="component" value="Unassembled WGS sequence"/>
</dbReference>
<accession>A0A8J6NM29</accession>
<comment type="caution">
    <text evidence="2">The sequence shown here is derived from an EMBL/GenBank/DDBJ whole genome shotgun (WGS) entry which is preliminary data.</text>
</comment>
<dbReference type="Gene3D" id="3.60.21.10">
    <property type="match status" value="1"/>
</dbReference>
<proteinExistence type="predicted"/>
<organism evidence="2 3">
    <name type="scientific">Candidatus Desulfolinea nitratireducens</name>
    <dbReference type="NCBI Taxonomy" id="2841698"/>
    <lineage>
        <taxon>Bacteria</taxon>
        <taxon>Bacillati</taxon>
        <taxon>Chloroflexota</taxon>
        <taxon>Anaerolineae</taxon>
        <taxon>Anaerolineales</taxon>
        <taxon>Anaerolineales incertae sedis</taxon>
        <taxon>Candidatus Desulfolinea</taxon>
    </lineage>
</organism>
<sequence>MNILSISDVIIPFLHSPEIREKICGVDFIIACGDLPYYYQEYIFEKLNVPLYFVRGNHDSPIEHSADGDRNAPRGGIDLHRRIIHQDNLILAGVEGCILYNKWGSFQYTQGEMWRHVLSLVPGLLFNRLLYGRYLDVFVSHAAPWGIHDKADWPHQGVKAYNWLIRVFKPKYHFHGHNHIYETDTIIQTQVGDTLVMNTYGYRQQDLTF</sequence>
<protein>
    <submittedName>
        <fullName evidence="2">Metallophosphoesterase</fullName>
    </submittedName>
</protein>
<dbReference type="InterPro" id="IPR004843">
    <property type="entry name" value="Calcineurin-like_PHP"/>
</dbReference>
<dbReference type="InterPro" id="IPR029052">
    <property type="entry name" value="Metallo-depent_PP-like"/>
</dbReference>
<reference evidence="2 3" key="1">
    <citation type="submission" date="2020-08" db="EMBL/GenBank/DDBJ databases">
        <title>Bridging the membrane lipid divide: bacteria of the FCB group superphylum have the potential to synthesize archaeal ether lipids.</title>
        <authorList>
            <person name="Villanueva L."/>
            <person name="Von Meijenfeldt F.A.B."/>
            <person name="Westbye A.B."/>
            <person name="Yadav S."/>
            <person name="Hopmans E.C."/>
            <person name="Dutilh B.E."/>
            <person name="Sinninghe Damste J.S."/>
        </authorList>
    </citation>
    <scope>NUCLEOTIDE SEQUENCE [LARGE SCALE GENOMIC DNA]</scope>
    <source>
        <strain evidence="2">NIOZ-UU36</strain>
    </source>
</reference>
<dbReference type="Pfam" id="PF00149">
    <property type="entry name" value="Metallophos"/>
    <property type="match status" value="1"/>
</dbReference>
<dbReference type="SUPFAM" id="SSF56300">
    <property type="entry name" value="Metallo-dependent phosphatases"/>
    <property type="match status" value="1"/>
</dbReference>
<evidence type="ECO:0000313" key="3">
    <source>
        <dbReference type="Proteomes" id="UP000614469"/>
    </source>
</evidence>
<evidence type="ECO:0000259" key="1">
    <source>
        <dbReference type="Pfam" id="PF00149"/>
    </source>
</evidence>
<feature type="domain" description="Calcineurin-like phosphoesterase" evidence="1">
    <location>
        <begin position="3"/>
        <end position="181"/>
    </location>
</feature>
<evidence type="ECO:0000313" key="2">
    <source>
        <dbReference type="EMBL" id="MBC8335868.1"/>
    </source>
</evidence>
<gene>
    <name evidence="2" type="ORF">H8E29_11415</name>
</gene>
<dbReference type="EMBL" id="JACNJN010000126">
    <property type="protein sequence ID" value="MBC8335868.1"/>
    <property type="molecule type" value="Genomic_DNA"/>
</dbReference>
<name>A0A8J6NM29_9CHLR</name>
<dbReference type="AlphaFoldDB" id="A0A8J6NM29"/>
<dbReference type="GO" id="GO:0016787">
    <property type="term" value="F:hydrolase activity"/>
    <property type="evidence" value="ECO:0007669"/>
    <property type="project" value="InterPro"/>
</dbReference>